<sequence>MKEKNFESSNSEASGFSFSAGNTCHSLDSMVPGTSLQSLLTFNSSLLADYPSLAFITDHSSHSPSQLDGYECASNTNSENHKNKLIVPKNEPILIQDGGSATATQSMDLFSNCPSQPHSQHFYDSLTTFQRLPQLHSFEMNPLIPGPDSSFAQKRPRFDSLNSVGHDSYLQSPILNNFSAVTQRHKSKGKPPSSSSSLLDTLPLEPKPHQLIPQSNLARQRRQRLSDKTRCLQKLMPWDKKMDQATLFEEAYKYVKFLQAQLYALQSMPSVSDSTLLLAHKPGNTATGVIFGDLERLTRTQVLQVLVNSPAAQTMLYAQGFCVFSIEQLTLLKNISERRLLLQQMMLDNPSSKAFFK</sequence>
<accession>A0ACB9MG00</accession>
<keyword evidence="2" id="KW-1185">Reference proteome</keyword>
<proteinExistence type="predicted"/>
<organism evidence="1 2">
    <name type="scientific">Bauhinia variegata</name>
    <name type="common">Purple orchid tree</name>
    <name type="synonym">Phanera variegata</name>
    <dbReference type="NCBI Taxonomy" id="167791"/>
    <lineage>
        <taxon>Eukaryota</taxon>
        <taxon>Viridiplantae</taxon>
        <taxon>Streptophyta</taxon>
        <taxon>Embryophyta</taxon>
        <taxon>Tracheophyta</taxon>
        <taxon>Spermatophyta</taxon>
        <taxon>Magnoliopsida</taxon>
        <taxon>eudicotyledons</taxon>
        <taxon>Gunneridae</taxon>
        <taxon>Pentapetalae</taxon>
        <taxon>rosids</taxon>
        <taxon>fabids</taxon>
        <taxon>Fabales</taxon>
        <taxon>Fabaceae</taxon>
        <taxon>Cercidoideae</taxon>
        <taxon>Cercideae</taxon>
        <taxon>Bauhiniinae</taxon>
        <taxon>Bauhinia</taxon>
    </lineage>
</organism>
<evidence type="ECO:0000313" key="1">
    <source>
        <dbReference type="EMBL" id="KAI4322578.1"/>
    </source>
</evidence>
<evidence type="ECO:0000313" key="2">
    <source>
        <dbReference type="Proteomes" id="UP000828941"/>
    </source>
</evidence>
<gene>
    <name evidence="1" type="ORF">L6164_022256</name>
</gene>
<dbReference type="Proteomes" id="UP000828941">
    <property type="component" value="Chromosome 9"/>
</dbReference>
<protein>
    <submittedName>
        <fullName evidence="1">Uncharacterized protein</fullName>
    </submittedName>
</protein>
<dbReference type="EMBL" id="CM039434">
    <property type="protein sequence ID" value="KAI4322578.1"/>
    <property type="molecule type" value="Genomic_DNA"/>
</dbReference>
<name>A0ACB9MG00_BAUVA</name>
<reference evidence="1 2" key="1">
    <citation type="journal article" date="2022" name="DNA Res.">
        <title>Chromosomal-level genome assembly of the orchid tree Bauhinia variegata (Leguminosae; Cercidoideae) supports the allotetraploid origin hypothesis of Bauhinia.</title>
        <authorList>
            <person name="Zhong Y."/>
            <person name="Chen Y."/>
            <person name="Zheng D."/>
            <person name="Pang J."/>
            <person name="Liu Y."/>
            <person name="Luo S."/>
            <person name="Meng S."/>
            <person name="Qian L."/>
            <person name="Wei D."/>
            <person name="Dai S."/>
            <person name="Zhou R."/>
        </authorList>
    </citation>
    <scope>NUCLEOTIDE SEQUENCE [LARGE SCALE GENOMIC DNA]</scope>
    <source>
        <strain evidence="1">BV-YZ2020</strain>
    </source>
</reference>
<comment type="caution">
    <text evidence="1">The sequence shown here is derived from an EMBL/GenBank/DDBJ whole genome shotgun (WGS) entry which is preliminary data.</text>
</comment>